<organism evidence="2 3">
    <name type="scientific">Mollisia scopiformis</name>
    <name type="common">Conifer needle endophyte fungus</name>
    <name type="synonym">Phialocephala scopiformis</name>
    <dbReference type="NCBI Taxonomy" id="149040"/>
    <lineage>
        <taxon>Eukaryota</taxon>
        <taxon>Fungi</taxon>
        <taxon>Dikarya</taxon>
        <taxon>Ascomycota</taxon>
        <taxon>Pezizomycotina</taxon>
        <taxon>Leotiomycetes</taxon>
        <taxon>Helotiales</taxon>
        <taxon>Mollisiaceae</taxon>
        <taxon>Mollisia</taxon>
    </lineage>
</organism>
<keyword evidence="1" id="KW-0472">Membrane</keyword>
<dbReference type="RefSeq" id="XP_018075649.1">
    <property type="nucleotide sequence ID" value="XM_018208265.1"/>
</dbReference>
<dbReference type="KEGG" id="psco:LY89DRAFT_547954"/>
<keyword evidence="1" id="KW-1133">Transmembrane helix</keyword>
<reference evidence="2 3" key="1">
    <citation type="submission" date="2015-10" db="EMBL/GenBank/DDBJ databases">
        <title>Full genome of DAOMC 229536 Phialocephala scopiformis, a fungal endophyte of spruce producing the potent anti-insectan compound rugulosin.</title>
        <authorList>
            <consortium name="DOE Joint Genome Institute"/>
            <person name="Walker A.K."/>
            <person name="Frasz S.L."/>
            <person name="Seifert K.A."/>
            <person name="Miller J.D."/>
            <person name="Mondo S.J."/>
            <person name="Labutti K."/>
            <person name="Lipzen A."/>
            <person name="Dockter R."/>
            <person name="Kennedy M."/>
            <person name="Grigoriev I.V."/>
            <person name="Spatafora J.W."/>
        </authorList>
    </citation>
    <scope>NUCLEOTIDE SEQUENCE [LARGE SCALE GENOMIC DNA]</scope>
    <source>
        <strain evidence="2 3">CBS 120377</strain>
    </source>
</reference>
<dbReference type="InParanoid" id="A0A194XMH4"/>
<evidence type="ECO:0000313" key="2">
    <source>
        <dbReference type="EMBL" id="KUJ21294.1"/>
    </source>
</evidence>
<evidence type="ECO:0000313" key="3">
    <source>
        <dbReference type="Proteomes" id="UP000070700"/>
    </source>
</evidence>
<accession>A0A194XMH4</accession>
<keyword evidence="1" id="KW-0812">Transmembrane</keyword>
<protein>
    <submittedName>
        <fullName evidence="2">Uncharacterized protein</fullName>
    </submittedName>
</protein>
<gene>
    <name evidence="2" type="ORF">LY89DRAFT_547954</name>
</gene>
<feature type="transmembrane region" description="Helical" evidence="1">
    <location>
        <begin position="62"/>
        <end position="87"/>
    </location>
</feature>
<dbReference type="AlphaFoldDB" id="A0A194XMH4"/>
<keyword evidence="3" id="KW-1185">Reference proteome</keyword>
<proteinExistence type="predicted"/>
<feature type="non-terminal residue" evidence="2">
    <location>
        <position position="1"/>
    </location>
</feature>
<dbReference type="GeneID" id="28817991"/>
<dbReference type="EMBL" id="KQ947408">
    <property type="protein sequence ID" value="KUJ21294.1"/>
    <property type="molecule type" value="Genomic_DNA"/>
</dbReference>
<feature type="non-terminal residue" evidence="2">
    <location>
        <position position="97"/>
    </location>
</feature>
<dbReference type="OrthoDB" id="5322539at2759"/>
<evidence type="ECO:0000256" key="1">
    <source>
        <dbReference type="SAM" id="Phobius"/>
    </source>
</evidence>
<name>A0A194XMH4_MOLSC</name>
<sequence>RNNPRLDGQPNTKKHVDWSNPTLMIMSLLAGIGFAVGHHFYYRWLNGKQVGDSHHQQWPLRIGTGFAWLVALFLKTSIGVAYIQYVWMILRRKSFSL</sequence>
<dbReference type="Proteomes" id="UP000070700">
    <property type="component" value="Unassembled WGS sequence"/>
</dbReference>
<feature type="transmembrane region" description="Helical" evidence="1">
    <location>
        <begin position="21"/>
        <end position="42"/>
    </location>
</feature>